<feature type="signal peptide" evidence="2">
    <location>
        <begin position="1"/>
        <end position="16"/>
    </location>
</feature>
<sequence length="324" mass="38258">MFILSFLTCWHALAETFEISESELLPIEEIQTIDYGKSLLQTINIQLVSGTSDVAIELLLTMKERILAQSLEDSEAYESYKKSCDKALNEYEISFKDINLQHDIHRNDLEQWGKKKNQWTSQLSSYQKDLNTVNAMKGQILEKISYEKNQRINLMQIYEEILLQIENPKFLDDKISEEYLDSVKKLSKSGYFVLSLLENYHEVDYAEFIQAEFEDNNQISQEFLESLEEYLREVDKEIEGLEEEISVIQENVNFWNVKVEECRAMHEESERRLLDLPEIIKEKEKLCERNSVQAEAERKRKERQVLIIDSVVYIVQNNLDELNK</sequence>
<protein>
    <submittedName>
        <fullName evidence="3">Uncharacterized protein</fullName>
    </submittedName>
</protein>
<reference evidence="3 4" key="1">
    <citation type="submission" date="2016-11" db="EMBL/GenBank/DDBJ databases">
        <title>The macronuclear genome of Stentor coeruleus: a giant cell with tiny introns.</title>
        <authorList>
            <person name="Slabodnick M."/>
            <person name="Ruby J.G."/>
            <person name="Reiff S.B."/>
            <person name="Swart E.C."/>
            <person name="Gosai S."/>
            <person name="Prabakaran S."/>
            <person name="Witkowska E."/>
            <person name="Larue G.E."/>
            <person name="Fisher S."/>
            <person name="Freeman R.M."/>
            <person name="Gunawardena J."/>
            <person name="Chu W."/>
            <person name="Stover N.A."/>
            <person name="Gregory B.D."/>
            <person name="Nowacki M."/>
            <person name="Derisi J."/>
            <person name="Roy S.W."/>
            <person name="Marshall W.F."/>
            <person name="Sood P."/>
        </authorList>
    </citation>
    <scope>NUCLEOTIDE SEQUENCE [LARGE SCALE GENOMIC DNA]</scope>
    <source>
        <strain evidence="3">WM001</strain>
    </source>
</reference>
<feature type="coiled-coil region" evidence="1">
    <location>
        <begin position="224"/>
        <end position="258"/>
    </location>
</feature>
<feature type="chain" id="PRO_5010283494" evidence="2">
    <location>
        <begin position="17"/>
        <end position="324"/>
    </location>
</feature>
<dbReference type="Proteomes" id="UP000187209">
    <property type="component" value="Unassembled WGS sequence"/>
</dbReference>
<accession>A0A1R2BS01</accession>
<comment type="caution">
    <text evidence="3">The sequence shown here is derived from an EMBL/GenBank/DDBJ whole genome shotgun (WGS) entry which is preliminary data.</text>
</comment>
<gene>
    <name evidence="3" type="ORF">SteCoe_20422</name>
</gene>
<keyword evidence="4" id="KW-1185">Reference proteome</keyword>
<name>A0A1R2BS01_9CILI</name>
<evidence type="ECO:0000256" key="2">
    <source>
        <dbReference type="SAM" id="SignalP"/>
    </source>
</evidence>
<dbReference type="OrthoDB" id="325035at2759"/>
<evidence type="ECO:0000256" key="1">
    <source>
        <dbReference type="SAM" id="Coils"/>
    </source>
</evidence>
<proteinExistence type="predicted"/>
<dbReference type="EMBL" id="MPUH01000466">
    <property type="protein sequence ID" value="OMJ79530.1"/>
    <property type="molecule type" value="Genomic_DNA"/>
</dbReference>
<evidence type="ECO:0000313" key="3">
    <source>
        <dbReference type="EMBL" id="OMJ79530.1"/>
    </source>
</evidence>
<keyword evidence="2" id="KW-0732">Signal</keyword>
<organism evidence="3 4">
    <name type="scientific">Stentor coeruleus</name>
    <dbReference type="NCBI Taxonomy" id="5963"/>
    <lineage>
        <taxon>Eukaryota</taxon>
        <taxon>Sar</taxon>
        <taxon>Alveolata</taxon>
        <taxon>Ciliophora</taxon>
        <taxon>Postciliodesmatophora</taxon>
        <taxon>Heterotrichea</taxon>
        <taxon>Heterotrichida</taxon>
        <taxon>Stentoridae</taxon>
        <taxon>Stentor</taxon>
    </lineage>
</organism>
<evidence type="ECO:0000313" key="4">
    <source>
        <dbReference type="Proteomes" id="UP000187209"/>
    </source>
</evidence>
<keyword evidence="1" id="KW-0175">Coiled coil</keyword>
<dbReference type="AlphaFoldDB" id="A0A1R2BS01"/>